<dbReference type="InterPro" id="IPR014284">
    <property type="entry name" value="RNA_pol_sigma-70_dom"/>
</dbReference>
<dbReference type="CDD" id="cd06171">
    <property type="entry name" value="Sigma70_r4"/>
    <property type="match status" value="1"/>
</dbReference>
<dbReference type="AlphaFoldDB" id="A0A2H9VW89"/>
<evidence type="ECO:0000256" key="2">
    <source>
        <dbReference type="ARBA" id="ARBA00023015"/>
    </source>
</evidence>
<protein>
    <submittedName>
        <fullName evidence="7">RNA polymerase sigma-70 factor (ECF subfamily)</fullName>
    </submittedName>
</protein>
<feature type="domain" description="RNA polymerase sigma factor 70 region 4 type 2" evidence="6">
    <location>
        <begin position="118"/>
        <end position="170"/>
    </location>
</feature>
<dbReference type="InterPro" id="IPR014327">
    <property type="entry name" value="RNA_pol_sigma70_bacteroid"/>
</dbReference>
<keyword evidence="3" id="KW-0731">Sigma factor</keyword>
<dbReference type="OrthoDB" id="1097528at2"/>
<reference evidence="7 8" key="1">
    <citation type="submission" date="2017-11" db="EMBL/GenBank/DDBJ databases">
        <title>Genomic Encyclopedia of Archaeal and Bacterial Type Strains, Phase II (KMG-II): From Individual Species to Whole Genera.</title>
        <authorList>
            <person name="Goeker M."/>
        </authorList>
    </citation>
    <scope>NUCLEOTIDE SEQUENCE [LARGE SCALE GENOMIC DNA]</scope>
    <source>
        <strain evidence="7 8">DSM 28175</strain>
    </source>
</reference>
<organism evidence="7 8">
    <name type="scientific">Mucilaginibacter auburnensis</name>
    <dbReference type="NCBI Taxonomy" id="1457233"/>
    <lineage>
        <taxon>Bacteria</taxon>
        <taxon>Pseudomonadati</taxon>
        <taxon>Bacteroidota</taxon>
        <taxon>Sphingobacteriia</taxon>
        <taxon>Sphingobacteriales</taxon>
        <taxon>Sphingobacteriaceae</taxon>
        <taxon>Mucilaginibacter</taxon>
    </lineage>
</organism>
<dbReference type="NCBIfam" id="TIGR02937">
    <property type="entry name" value="sigma70-ECF"/>
    <property type="match status" value="1"/>
</dbReference>
<proteinExistence type="inferred from homology"/>
<dbReference type="GO" id="GO:0006352">
    <property type="term" value="P:DNA-templated transcription initiation"/>
    <property type="evidence" value="ECO:0007669"/>
    <property type="project" value="InterPro"/>
</dbReference>
<dbReference type="Gene3D" id="1.10.1740.10">
    <property type="match status" value="1"/>
</dbReference>
<accession>A0A2H9VW89</accession>
<sequence>MRVSDEELVRLMAADNEKAFQILYNRYWDKLLIRAYSILKAHELAEEVVQDSFINLWKKRHTITIKHTFNTYISAVVKYEVLRKLAKQPTTLYMEDIAVVAIHDHSTQNRLDFDDLHAQIEQTVKVLPDKCQLVFRLSREEGLTAKQISDALQISPKTVEAHITKALKTLRVSLGSFFM</sequence>
<keyword evidence="4" id="KW-0804">Transcription</keyword>
<dbReference type="InterPro" id="IPR013249">
    <property type="entry name" value="RNA_pol_sigma70_r4_t2"/>
</dbReference>
<dbReference type="SUPFAM" id="SSF88659">
    <property type="entry name" value="Sigma3 and sigma4 domains of RNA polymerase sigma factors"/>
    <property type="match status" value="1"/>
</dbReference>
<dbReference type="InterPro" id="IPR039425">
    <property type="entry name" value="RNA_pol_sigma-70-like"/>
</dbReference>
<dbReference type="PANTHER" id="PTHR43133">
    <property type="entry name" value="RNA POLYMERASE ECF-TYPE SIGMA FACTO"/>
    <property type="match status" value="1"/>
</dbReference>
<dbReference type="Gene3D" id="1.10.10.10">
    <property type="entry name" value="Winged helix-like DNA-binding domain superfamily/Winged helix DNA-binding domain"/>
    <property type="match status" value="1"/>
</dbReference>
<evidence type="ECO:0000259" key="6">
    <source>
        <dbReference type="Pfam" id="PF08281"/>
    </source>
</evidence>
<evidence type="ECO:0000256" key="4">
    <source>
        <dbReference type="ARBA" id="ARBA00023163"/>
    </source>
</evidence>
<dbReference type="Proteomes" id="UP000242687">
    <property type="component" value="Unassembled WGS sequence"/>
</dbReference>
<evidence type="ECO:0000313" key="8">
    <source>
        <dbReference type="Proteomes" id="UP000242687"/>
    </source>
</evidence>
<dbReference type="SUPFAM" id="SSF88946">
    <property type="entry name" value="Sigma2 domain of RNA polymerase sigma factors"/>
    <property type="match status" value="1"/>
</dbReference>
<comment type="caution">
    <text evidence="7">The sequence shown here is derived from an EMBL/GenBank/DDBJ whole genome shotgun (WGS) entry which is preliminary data.</text>
</comment>
<dbReference type="Pfam" id="PF08281">
    <property type="entry name" value="Sigma70_r4_2"/>
    <property type="match status" value="1"/>
</dbReference>
<feature type="domain" description="RNA polymerase sigma-70 region 2" evidence="5">
    <location>
        <begin position="23"/>
        <end position="88"/>
    </location>
</feature>
<comment type="similarity">
    <text evidence="1">Belongs to the sigma-70 factor family. ECF subfamily.</text>
</comment>
<dbReference type="InterPro" id="IPR013325">
    <property type="entry name" value="RNA_pol_sigma_r2"/>
</dbReference>
<keyword evidence="2" id="KW-0805">Transcription regulation</keyword>
<dbReference type="RefSeq" id="WP_100341241.1">
    <property type="nucleotide sequence ID" value="NZ_PGFJ01000001.1"/>
</dbReference>
<name>A0A2H9VW89_9SPHI</name>
<evidence type="ECO:0000256" key="3">
    <source>
        <dbReference type="ARBA" id="ARBA00023082"/>
    </source>
</evidence>
<dbReference type="NCBIfam" id="TIGR02985">
    <property type="entry name" value="Sig70_bacteroi1"/>
    <property type="match status" value="1"/>
</dbReference>
<dbReference type="Pfam" id="PF04542">
    <property type="entry name" value="Sigma70_r2"/>
    <property type="match status" value="1"/>
</dbReference>
<keyword evidence="8" id="KW-1185">Reference proteome</keyword>
<dbReference type="GO" id="GO:0003677">
    <property type="term" value="F:DNA binding"/>
    <property type="evidence" value="ECO:0007669"/>
    <property type="project" value="InterPro"/>
</dbReference>
<evidence type="ECO:0000313" key="7">
    <source>
        <dbReference type="EMBL" id="PJJ85090.1"/>
    </source>
</evidence>
<dbReference type="PANTHER" id="PTHR43133:SF46">
    <property type="entry name" value="RNA POLYMERASE SIGMA-70 FACTOR ECF SUBFAMILY"/>
    <property type="match status" value="1"/>
</dbReference>
<gene>
    <name evidence="7" type="ORF">CLV57_2118</name>
</gene>
<evidence type="ECO:0000256" key="1">
    <source>
        <dbReference type="ARBA" id="ARBA00010641"/>
    </source>
</evidence>
<evidence type="ECO:0000259" key="5">
    <source>
        <dbReference type="Pfam" id="PF04542"/>
    </source>
</evidence>
<dbReference type="InterPro" id="IPR007627">
    <property type="entry name" value="RNA_pol_sigma70_r2"/>
</dbReference>
<dbReference type="InterPro" id="IPR036388">
    <property type="entry name" value="WH-like_DNA-bd_sf"/>
</dbReference>
<dbReference type="InterPro" id="IPR013324">
    <property type="entry name" value="RNA_pol_sigma_r3/r4-like"/>
</dbReference>
<dbReference type="GO" id="GO:0016987">
    <property type="term" value="F:sigma factor activity"/>
    <property type="evidence" value="ECO:0007669"/>
    <property type="project" value="UniProtKB-KW"/>
</dbReference>
<dbReference type="EMBL" id="PGFJ01000001">
    <property type="protein sequence ID" value="PJJ85090.1"/>
    <property type="molecule type" value="Genomic_DNA"/>
</dbReference>